<keyword evidence="11" id="KW-0832">Ubl conjugation</keyword>
<dbReference type="Gene3D" id="3.40.50.10190">
    <property type="entry name" value="BRCT domain"/>
    <property type="match status" value="1"/>
</dbReference>
<comment type="cofactor">
    <cofactor evidence="1">
        <name>Mn(2+)</name>
        <dbReference type="ChEBI" id="CHEBI:29035"/>
    </cofactor>
</comment>
<dbReference type="Pfam" id="PF10391">
    <property type="entry name" value="DNA_pol_lambd_f"/>
    <property type="match status" value="1"/>
</dbReference>
<dbReference type="PANTHER" id="PTHR11276:SF28">
    <property type="entry name" value="DNA POLYMERASE LAMBDA"/>
    <property type="match status" value="1"/>
</dbReference>
<keyword evidence="12 22" id="KW-0239">DNA-directed DNA polymerase</keyword>
<dbReference type="InterPro" id="IPR043519">
    <property type="entry name" value="NT_sf"/>
</dbReference>
<dbReference type="PROSITE" id="PS00522">
    <property type="entry name" value="DNA_POLYMERASE_X"/>
    <property type="match status" value="1"/>
</dbReference>
<comment type="caution">
    <text evidence="24">The sequence shown here is derived from an EMBL/GenBank/DDBJ whole genome shotgun (WGS) entry which is preliminary data.</text>
</comment>
<evidence type="ECO:0000256" key="4">
    <source>
        <dbReference type="ARBA" id="ARBA00008323"/>
    </source>
</evidence>
<dbReference type="InterPro" id="IPR029398">
    <property type="entry name" value="PolB_thumb"/>
</dbReference>
<reference evidence="24" key="1">
    <citation type="submission" date="2020-05" db="EMBL/GenBank/DDBJ databases">
        <title>Mycena genomes resolve the evolution of fungal bioluminescence.</title>
        <authorList>
            <person name="Tsai I.J."/>
        </authorList>
    </citation>
    <scope>NUCLEOTIDE SEQUENCE</scope>
    <source>
        <strain evidence="24">CCC161011</strain>
    </source>
</reference>
<comment type="cofactor">
    <cofactor evidence="2">
        <name>Mg(2+)</name>
        <dbReference type="ChEBI" id="CHEBI:18420"/>
    </cofactor>
</comment>
<keyword evidence="13" id="KW-0915">Sodium</keyword>
<protein>
    <recommendedName>
        <fullName evidence="22">DNA polymerase</fullName>
        <ecNumber evidence="22">2.7.7.7</ecNumber>
    </recommendedName>
</protein>
<sequence length="574" mass="64473">MSNDNSSSESLSSPSLTPIPTSGLVKLYLVQAKLNAQDISELLSLAERHNLRVSKSRNGEDSTKLQLCTSPEDCDIIITAVRMRKRLERHVDWNLAKAKAIVTPDWLRDSVQQRTILPCGDYAALRELKQNTIQHCPDSDEDTDREGGGSCVANNSLARTESEQLAEPAKAHYTSRYACLRPCPMVCPNQGLVQQLGVIRRSRELEGKDTSALSYERAISIIKAYPHTITSWRLTEVSNLSGIGEKMLSKITEYVTHGKIRESRSSPPPHGYSLFLFNLFFHPETIAASARFKSLSEFTTIYGIGATTARKLFDSFGLRTLDDLKEHYASHDPPPHPYWHNRNHSEERRIMTPAPVLSIMAALDLRDDLNEKIPRAEVDLMHDIVMGELGKLRPGCLSTVVGGYRRGKTESNDVDIVITHPTLVSGSDQVKGLGEVLVNRLYEAGLITHVMHLSGFHTPDALRTSHWDTLEKALTVFILPPDALGVGSPRIHRRLDLIFAAPEAYWTAITGWTGSKHFERDLRLWAKVERGMKFDSSGITRRRDSKQYFPRSEQEVFDILGLEWIDPTMRNADL</sequence>
<dbReference type="InterPro" id="IPR036420">
    <property type="entry name" value="BRCT_dom_sf"/>
</dbReference>
<keyword evidence="14" id="KW-0238">DNA-binding</keyword>
<dbReference type="SUPFAM" id="SSF81301">
    <property type="entry name" value="Nucleotidyltransferase"/>
    <property type="match status" value="1"/>
</dbReference>
<evidence type="ECO:0000256" key="18">
    <source>
        <dbReference type="ARBA" id="ARBA00044678"/>
    </source>
</evidence>
<keyword evidence="16" id="KW-0456">Lyase</keyword>
<evidence type="ECO:0000256" key="1">
    <source>
        <dbReference type="ARBA" id="ARBA00001936"/>
    </source>
</evidence>
<dbReference type="GO" id="GO:0140078">
    <property type="term" value="F:class I DNA-(apurinic or apyrimidinic site) endonuclease activity"/>
    <property type="evidence" value="ECO:0007669"/>
    <property type="project" value="UniProtKB-EC"/>
</dbReference>
<dbReference type="Gene3D" id="3.30.460.10">
    <property type="entry name" value="Beta Polymerase, domain 2"/>
    <property type="match status" value="1"/>
</dbReference>
<comment type="function">
    <text evidence="19">Repair polymerase that plays a key role in base-excision repair. During this process, the damaged base is excised by specific DNA glycosylases, the DNA backbone is nicked at the abasic site by an apurinic/apyrimidic (AP) endonuclease, and POLB removes 5'-deoxyribose-phosphate from the preincised AP site acting as a 5'-deoxyribose-phosphate lyase (5'-dRP lyase); through its DNA polymerase activity, it adds one nucleotide to the 3' end of the arising single-nucleotide gap. Conducts 'gap-filling' DNA synthesis in a stepwise distributive fashion rather than in a processive fashion as for other DNA polymerases. It is also able to cleave sugar-phosphate bonds 3' to an intact AP site, acting as an AP lyase.</text>
</comment>
<dbReference type="EC" id="2.7.7.7" evidence="22"/>
<comment type="subcellular location">
    <subcellularLocation>
        <location evidence="3">Cytoplasm</location>
    </subcellularLocation>
    <subcellularLocation>
        <location evidence="22">Nucleus</location>
    </subcellularLocation>
</comment>
<evidence type="ECO:0000256" key="9">
    <source>
        <dbReference type="ARBA" id="ARBA00022705"/>
    </source>
</evidence>
<keyword evidence="8 22" id="KW-0548">Nucleotidyltransferase</keyword>
<dbReference type="InterPro" id="IPR003583">
    <property type="entry name" value="Hlx-hairpin-Hlx_DNA-bd_motif"/>
</dbReference>
<dbReference type="Pfam" id="PF14716">
    <property type="entry name" value="HHH_8"/>
    <property type="match status" value="1"/>
</dbReference>
<evidence type="ECO:0000256" key="13">
    <source>
        <dbReference type="ARBA" id="ARBA00023053"/>
    </source>
</evidence>
<dbReference type="EMBL" id="JACAZI010000004">
    <property type="protein sequence ID" value="KAF7362250.1"/>
    <property type="molecule type" value="Genomic_DNA"/>
</dbReference>
<evidence type="ECO:0000256" key="10">
    <source>
        <dbReference type="ARBA" id="ARBA00022763"/>
    </source>
</evidence>
<dbReference type="GO" id="GO:0006303">
    <property type="term" value="P:double-strand break repair via nonhomologous end joining"/>
    <property type="evidence" value="ECO:0007669"/>
    <property type="project" value="TreeGrafter"/>
</dbReference>
<dbReference type="SUPFAM" id="SSF47802">
    <property type="entry name" value="DNA polymerase beta, N-terminal domain-like"/>
    <property type="match status" value="1"/>
</dbReference>
<evidence type="ECO:0000256" key="21">
    <source>
        <dbReference type="PIRSR" id="PIRSR622312-50"/>
    </source>
</evidence>
<name>A0A8H6YJF5_9AGAR</name>
<dbReference type="InterPro" id="IPR027421">
    <property type="entry name" value="DNA_pol_lamdba_lyase_dom_sf"/>
</dbReference>
<evidence type="ECO:0000256" key="7">
    <source>
        <dbReference type="ARBA" id="ARBA00022679"/>
    </source>
</evidence>
<evidence type="ECO:0000313" key="25">
    <source>
        <dbReference type="Proteomes" id="UP000620124"/>
    </source>
</evidence>
<dbReference type="PRINTS" id="PR00870">
    <property type="entry name" value="DNAPOLXBETA"/>
</dbReference>
<dbReference type="FunFam" id="3.30.210.10:FF:000005">
    <property type="entry name" value="DNA polymerase IV"/>
    <property type="match status" value="1"/>
</dbReference>
<keyword evidence="15 22" id="KW-0234">DNA repair</keyword>
<dbReference type="CDD" id="cd00141">
    <property type="entry name" value="NT_POLXc"/>
    <property type="match status" value="1"/>
</dbReference>
<dbReference type="AlphaFoldDB" id="A0A8H6YJF5"/>
<dbReference type="GO" id="GO:0003887">
    <property type="term" value="F:DNA-directed DNA polymerase activity"/>
    <property type="evidence" value="ECO:0007669"/>
    <property type="project" value="UniProtKB-UniRule"/>
</dbReference>
<evidence type="ECO:0000256" key="20">
    <source>
        <dbReference type="ARBA" id="ARBA00049244"/>
    </source>
</evidence>
<dbReference type="InterPro" id="IPR010996">
    <property type="entry name" value="HHH_MUS81"/>
</dbReference>
<comment type="catalytic activity">
    <reaction evidence="17">
        <text>2'-deoxyribonucleotide-(2'-deoxyribose 5'-phosphate)-2'-deoxyribonucleotide-DNA = a 3'-end 2'-deoxyribonucleotide-(2,3-dehydro-2,3-deoxyribose 5'-phosphate)-DNA + a 5'-end 5'-phospho-2'-deoxyribonucleoside-DNA + H(+)</text>
        <dbReference type="Rhea" id="RHEA:66592"/>
        <dbReference type="Rhea" id="RHEA-COMP:13180"/>
        <dbReference type="Rhea" id="RHEA-COMP:16897"/>
        <dbReference type="Rhea" id="RHEA-COMP:17067"/>
        <dbReference type="ChEBI" id="CHEBI:15378"/>
        <dbReference type="ChEBI" id="CHEBI:136412"/>
        <dbReference type="ChEBI" id="CHEBI:157695"/>
        <dbReference type="ChEBI" id="CHEBI:167181"/>
        <dbReference type="EC" id="4.2.99.18"/>
    </reaction>
</comment>
<dbReference type="Proteomes" id="UP000620124">
    <property type="component" value="Unassembled WGS sequence"/>
</dbReference>
<dbReference type="Pfam" id="PF14791">
    <property type="entry name" value="DNA_pol_B_thumb"/>
    <property type="match status" value="1"/>
</dbReference>
<dbReference type="InterPro" id="IPR002054">
    <property type="entry name" value="DNA-dir_DNA_pol_X"/>
</dbReference>
<evidence type="ECO:0000256" key="19">
    <source>
        <dbReference type="ARBA" id="ARBA00045548"/>
    </source>
</evidence>
<dbReference type="InterPro" id="IPR018944">
    <property type="entry name" value="DNA_pol_lambd_fingers_domain"/>
</dbReference>
<comment type="similarity">
    <text evidence="4 22">Belongs to the DNA polymerase type-X family.</text>
</comment>
<evidence type="ECO:0000256" key="3">
    <source>
        <dbReference type="ARBA" id="ARBA00004496"/>
    </source>
</evidence>
<evidence type="ECO:0000259" key="23">
    <source>
        <dbReference type="PROSITE" id="PS50172"/>
    </source>
</evidence>
<evidence type="ECO:0000256" key="6">
    <source>
        <dbReference type="ARBA" id="ARBA00022634"/>
    </source>
</evidence>
<organism evidence="24 25">
    <name type="scientific">Mycena venus</name>
    <dbReference type="NCBI Taxonomy" id="2733690"/>
    <lineage>
        <taxon>Eukaryota</taxon>
        <taxon>Fungi</taxon>
        <taxon>Dikarya</taxon>
        <taxon>Basidiomycota</taxon>
        <taxon>Agaricomycotina</taxon>
        <taxon>Agaricomycetes</taxon>
        <taxon>Agaricomycetidae</taxon>
        <taxon>Agaricales</taxon>
        <taxon>Marasmiineae</taxon>
        <taxon>Mycenaceae</taxon>
        <taxon>Mycena</taxon>
    </lineage>
</organism>
<keyword evidence="25" id="KW-1185">Reference proteome</keyword>
<dbReference type="OrthoDB" id="205514at2759"/>
<evidence type="ECO:0000256" key="15">
    <source>
        <dbReference type="ARBA" id="ARBA00023204"/>
    </source>
</evidence>
<proteinExistence type="inferred from homology"/>
<dbReference type="GO" id="GO:0005737">
    <property type="term" value="C:cytoplasm"/>
    <property type="evidence" value="ECO:0007669"/>
    <property type="project" value="UniProtKB-SubCell"/>
</dbReference>
<evidence type="ECO:0000256" key="11">
    <source>
        <dbReference type="ARBA" id="ARBA00022843"/>
    </source>
</evidence>
<evidence type="ECO:0000256" key="17">
    <source>
        <dbReference type="ARBA" id="ARBA00044632"/>
    </source>
</evidence>
<dbReference type="PRINTS" id="PR00869">
    <property type="entry name" value="DNAPOLX"/>
</dbReference>
<comment type="function">
    <text evidence="22">DNA polymerase that functions in several pathways of DNA repair. Involved in base excision repair (BER) responsible for repair of lesions that give rise to abasic (AP) sites in DNA. Also contributes to DNA double-strand break repair by non-homologous end joining and homologous recombination. Has both template-dependent and template-independent (terminal transferase) DNA polymerase activities. Has also a 5'-deoxyribose-5-phosphate lyase (dRP lyase) activity.</text>
</comment>
<keyword evidence="7 22" id="KW-0808">Transferase</keyword>
<dbReference type="GO" id="GO:0046872">
    <property type="term" value="F:metal ion binding"/>
    <property type="evidence" value="ECO:0007669"/>
    <property type="project" value="UniProtKB-UniRule"/>
</dbReference>
<keyword evidence="6" id="KW-0237">DNA synthesis</keyword>
<feature type="active site" description="Nucleophile; Schiff-base intermediate with DNA; for 5'-dRP lyase activity" evidence="21">
    <location>
        <position position="250"/>
    </location>
</feature>
<dbReference type="InterPro" id="IPR019843">
    <property type="entry name" value="DNA_pol-X_BS"/>
</dbReference>
<dbReference type="InterPro" id="IPR001357">
    <property type="entry name" value="BRCT_dom"/>
</dbReference>
<evidence type="ECO:0000256" key="8">
    <source>
        <dbReference type="ARBA" id="ARBA00022695"/>
    </source>
</evidence>
<evidence type="ECO:0000256" key="16">
    <source>
        <dbReference type="ARBA" id="ARBA00023239"/>
    </source>
</evidence>
<dbReference type="InterPro" id="IPR037160">
    <property type="entry name" value="DNA_Pol_thumb_sf"/>
</dbReference>
<dbReference type="Pfam" id="PF14792">
    <property type="entry name" value="DNA_pol_B_palm"/>
    <property type="match status" value="1"/>
</dbReference>
<evidence type="ECO:0000256" key="14">
    <source>
        <dbReference type="ARBA" id="ARBA00023125"/>
    </source>
</evidence>
<comment type="catalytic activity">
    <reaction evidence="18">
        <text>a 5'-end 2'-deoxyribose-2'-deoxyribonucleotide-DNA = (2E,4S)-4-hydroxypenten-2-al-5-phosphate + a 5'-end 5'-phospho-2'-deoxyribonucleoside-DNA + H(+)</text>
        <dbReference type="Rhea" id="RHEA:76255"/>
        <dbReference type="Rhea" id="RHEA-COMP:13180"/>
        <dbReference type="Rhea" id="RHEA-COMP:18657"/>
        <dbReference type="ChEBI" id="CHEBI:15378"/>
        <dbReference type="ChEBI" id="CHEBI:136412"/>
        <dbReference type="ChEBI" id="CHEBI:195194"/>
        <dbReference type="ChEBI" id="CHEBI:195195"/>
    </reaction>
</comment>
<keyword evidence="5" id="KW-0488">Methylation</keyword>
<keyword evidence="22" id="KW-0539">Nucleus</keyword>
<evidence type="ECO:0000256" key="12">
    <source>
        <dbReference type="ARBA" id="ARBA00022932"/>
    </source>
</evidence>
<feature type="domain" description="BRCT" evidence="23">
    <location>
        <begin position="25"/>
        <end position="124"/>
    </location>
</feature>
<evidence type="ECO:0000256" key="22">
    <source>
        <dbReference type="RuleBase" id="RU366014"/>
    </source>
</evidence>
<keyword evidence="10 22" id="KW-0227">DNA damage</keyword>
<dbReference type="GO" id="GO:0005634">
    <property type="term" value="C:nucleus"/>
    <property type="evidence" value="ECO:0007669"/>
    <property type="project" value="UniProtKB-SubCell"/>
</dbReference>
<dbReference type="InterPro" id="IPR022312">
    <property type="entry name" value="DNA_pol_X"/>
</dbReference>
<dbReference type="SMART" id="SM00483">
    <property type="entry name" value="POLXc"/>
    <property type="match status" value="1"/>
</dbReference>
<dbReference type="SUPFAM" id="SSF52113">
    <property type="entry name" value="BRCT domain"/>
    <property type="match status" value="1"/>
</dbReference>
<dbReference type="InterPro" id="IPR002008">
    <property type="entry name" value="DNA_pol_X_beta-like"/>
</dbReference>
<dbReference type="PROSITE" id="PS50172">
    <property type="entry name" value="BRCT"/>
    <property type="match status" value="1"/>
</dbReference>
<dbReference type="GO" id="GO:0006260">
    <property type="term" value="P:DNA replication"/>
    <property type="evidence" value="ECO:0007669"/>
    <property type="project" value="UniProtKB-KW"/>
</dbReference>
<dbReference type="Gene3D" id="1.10.150.20">
    <property type="entry name" value="5' to 3' exonuclease, C-terminal subdomain"/>
    <property type="match status" value="1"/>
</dbReference>
<accession>A0A8H6YJF5</accession>
<dbReference type="GO" id="GO:0003677">
    <property type="term" value="F:DNA binding"/>
    <property type="evidence" value="ECO:0007669"/>
    <property type="project" value="UniProtKB-UniRule"/>
</dbReference>
<dbReference type="InterPro" id="IPR028207">
    <property type="entry name" value="DNA_pol_B_palm_palm"/>
</dbReference>
<gene>
    <name evidence="24" type="ORF">MVEN_00571300</name>
</gene>
<dbReference type="PANTHER" id="PTHR11276">
    <property type="entry name" value="DNA POLYMERASE TYPE-X FAMILY MEMBER"/>
    <property type="match status" value="1"/>
</dbReference>
<dbReference type="SMART" id="SM00278">
    <property type="entry name" value="HhH1"/>
    <property type="match status" value="3"/>
</dbReference>
<comment type="catalytic activity">
    <reaction evidence="20 22">
        <text>DNA(n) + a 2'-deoxyribonucleoside 5'-triphosphate = DNA(n+1) + diphosphate</text>
        <dbReference type="Rhea" id="RHEA:22508"/>
        <dbReference type="Rhea" id="RHEA-COMP:17339"/>
        <dbReference type="Rhea" id="RHEA-COMP:17340"/>
        <dbReference type="ChEBI" id="CHEBI:33019"/>
        <dbReference type="ChEBI" id="CHEBI:61560"/>
        <dbReference type="ChEBI" id="CHEBI:173112"/>
        <dbReference type="EC" id="2.7.7.7"/>
    </reaction>
</comment>
<keyword evidence="9" id="KW-0235">DNA replication</keyword>
<dbReference type="SUPFAM" id="SSF81585">
    <property type="entry name" value="PsbU/PolX domain-like"/>
    <property type="match status" value="1"/>
</dbReference>
<evidence type="ECO:0000256" key="2">
    <source>
        <dbReference type="ARBA" id="ARBA00001946"/>
    </source>
</evidence>
<dbReference type="Gene3D" id="3.30.210.10">
    <property type="entry name" value="DNA polymerase, thumb domain"/>
    <property type="match status" value="1"/>
</dbReference>
<dbReference type="Gene3D" id="1.10.150.110">
    <property type="entry name" value="DNA polymerase beta, N-terminal domain-like"/>
    <property type="match status" value="1"/>
</dbReference>
<evidence type="ECO:0000256" key="5">
    <source>
        <dbReference type="ARBA" id="ARBA00022481"/>
    </source>
</evidence>
<evidence type="ECO:0000313" key="24">
    <source>
        <dbReference type="EMBL" id="KAF7362250.1"/>
    </source>
</evidence>